<organism evidence="1 2">
    <name type="scientific">Ancylostoma duodenale</name>
    <dbReference type="NCBI Taxonomy" id="51022"/>
    <lineage>
        <taxon>Eukaryota</taxon>
        <taxon>Metazoa</taxon>
        <taxon>Ecdysozoa</taxon>
        <taxon>Nematoda</taxon>
        <taxon>Chromadorea</taxon>
        <taxon>Rhabditida</taxon>
        <taxon>Rhabditina</taxon>
        <taxon>Rhabditomorpha</taxon>
        <taxon>Strongyloidea</taxon>
        <taxon>Ancylostomatidae</taxon>
        <taxon>Ancylostomatinae</taxon>
        <taxon>Ancylostoma</taxon>
    </lineage>
</organism>
<dbReference type="AlphaFoldDB" id="A0A0C2GKU5"/>
<protein>
    <submittedName>
        <fullName evidence="1">Uncharacterized protein</fullName>
    </submittedName>
</protein>
<keyword evidence="2" id="KW-1185">Reference proteome</keyword>
<proteinExistence type="predicted"/>
<name>A0A0C2GKU5_9BILA</name>
<evidence type="ECO:0000313" key="2">
    <source>
        <dbReference type="Proteomes" id="UP000054047"/>
    </source>
</evidence>
<sequence length="115" mass="12566">MRSNAKLHIPPVKMRLIGQAKLGLIPSNQAEAQTAGGELFDLPRKILIGTCFSAPDTKINQDDFMMTFFASTAQMGQMGRLPASKLKNVCEGIADLSMKDEAEHFKKHVAGYIEG</sequence>
<reference evidence="1 2" key="1">
    <citation type="submission" date="2013-12" db="EMBL/GenBank/DDBJ databases">
        <title>Draft genome of the parsitic nematode Ancylostoma duodenale.</title>
        <authorList>
            <person name="Mitreva M."/>
        </authorList>
    </citation>
    <scope>NUCLEOTIDE SEQUENCE [LARGE SCALE GENOMIC DNA]</scope>
    <source>
        <strain evidence="1 2">Zhejiang</strain>
    </source>
</reference>
<gene>
    <name evidence="1" type="ORF">ANCDUO_12106</name>
</gene>
<evidence type="ECO:0000313" key="1">
    <source>
        <dbReference type="EMBL" id="KIH57701.1"/>
    </source>
</evidence>
<accession>A0A0C2GKU5</accession>
<dbReference type="EMBL" id="KN734045">
    <property type="protein sequence ID" value="KIH57701.1"/>
    <property type="molecule type" value="Genomic_DNA"/>
</dbReference>
<feature type="non-terminal residue" evidence="1">
    <location>
        <position position="115"/>
    </location>
</feature>
<dbReference type="OrthoDB" id="1663137at2759"/>
<dbReference type="Proteomes" id="UP000054047">
    <property type="component" value="Unassembled WGS sequence"/>
</dbReference>